<evidence type="ECO:0000259" key="1">
    <source>
        <dbReference type="Pfam" id="PF00535"/>
    </source>
</evidence>
<dbReference type="Gene3D" id="3.90.550.10">
    <property type="entry name" value="Spore Coat Polysaccharide Biosynthesis Protein SpsA, Chain A"/>
    <property type="match status" value="2"/>
</dbReference>
<dbReference type="RefSeq" id="WP_061802581.1">
    <property type="nucleotide sequence ID" value="NZ_FOXX01000013.1"/>
</dbReference>
<organism evidence="2 3">
    <name type="scientific">Priestia endophytica DSM 13796</name>
    <dbReference type="NCBI Taxonomy" id="1121089"/>
    <lineage>
        <taxon>Bacteria</taxon>
        <taxon>Bacillati</taxon>
        <taxon>Bacillota</taxon>
        <taxon>Bacilli</taxon>
        <taxon>Bacillales</taxon>
        <taxon>Bacillaceae</taxon>
        <taxon>Priestia</taxon>
    </lineage>
</organism>
<evidence type="ECO:0000313" key="3">
    <source>
        <dbReference type="Proteomes" id="UP000182762"/>
    </source>
</evidence>
<dbReference type="PANTHER" id="PTHR43630:SF2">
    <property type="entry name" value="GLYCOSYLTRANSFERASE"/>
    <property type="match status" value="1"/>
</dbReference>
<name>A0A1I6BSF7_9BACI</name>
<evidence type="ECO:0000313" key="2">
    <source>
        <dbReference type="EMBL" id="SFQ83787.1"/>
    </source>
</evidence>
<protein>
    <submittedName>
        <fullName evidence="2">Glycosyl transferase family 2</fullName>
    </submittedName>
</protein>
<dbReference type="GO" id="GO:0016740">
    <property type="term" value="F:transferase activity"/>
    <property type="evidence" value="ECO:0007669"/>
    <property type="project" value="UniProtKB-KW"/>
</dbReference>
<dbReference type="Proteomes" id="UP000182762">
    <property type="component" value="Unassembled WGS sequence"/>
</dbReference>
<gene>
    <name evidence="2" type="ORF">SAMN02745910_04106</name>
</gene>
<accession>A0A1I6BSF7</accession>
<keyword evidence="2" id="KW-0808">Transferase</keyword>
<dbReference type="SUPFAM" id="SSF53448">
    <property type="entry name" value="Nucleotide-diphospho-sugar transferases"/>
    <property type="match status" value="2"/>
</dbReference>
<sequence length="510" mass="61013">MSEFKKRVLVGSPVHQKPSILEPFLRSLQRLACNTIDIHFFFIDDNENNESSAMLTSFQEKNQNVKIESSQLADVYLRDEHTHYWNDRLVWKVAGFKNHIINHCLEEKYDYLFLIDSDLLLEPETVEHLIQTEKDIISEVFWTRWQPNTELSPQVWLMDEYTQWEQRRGEVLTEDEKYKRHMEFINKLKEKGVYEVGGLGACTLLSQKALEKGVNFKQIKNLSFWGEDRHFCIRAAALGIPLYVDTHMPAFHIYRDSDLAYVDEFMTKEKTQVSAKEEKKNKLTLSMIVKNEGNRYLKEALEKHKQYIDEAVIIDDGSTDNTVDICLETLKGIPIHLVRNEHSKFSNEIELRKQQWEETIKRNPEWILNLDADEIFESGFATGVKEILDQEEFDVVCFRLYDFWNKTHYREDEYWRAHFVYRPFLIRYKKDFKYIWKETPQHCGRLPENVFELKSMLSQWRIKHFGWADKEARVAKYKRYAELDPESRYGWHEQYVSILDESPNLVRWTE</sequence>
<dbReference type="EMBL" id="FOXX01000013">
    <property type="protein sequence ID" value="SFQ83787.1"/>
    <property type="molecule type" value="Genomic_DNA"/>
</dbReference>
<feature type="domain" description="Glycosyltransferase 2-like" evidence="1">
    <location>
        <begin position="287"/>
        <end position="421"/>
    </location>
</feature>
<dbReference type="Pfam" id="PF00535">
    <property type="entry name" value="Glycos_transf_2"/>
    <property type="match status" value="1"/>
</dbReference>
<dbReference type="GeneID" id="93712670"/>
<comment type="caution">
    <text evidence="2">The sequence shown here is derived from an EMBL/GenBank/DDBJ whole genome shotgun (WGS) entry which is preliminary data.</text>
</comment>
<proteinExistence type="predicted"/>
<dbReference type="PANTHER" id="PTHR43630">
    <property type="entry name" value="POLY-BETA-1,6-N-ACETYL-D-GLUCOSAMINE SYNTHASE"/>
    <property type="match status" value="1"/>
</dbReference>
<dbReference type="CDD" id="cd00761">
    <property type="entry name" value="Glyco_tranf_GTA_type"/>
    <property type="match status" value="1"/>
</dbReference>
<dbReference type="InterPro" id="IPR029044">
    <property type="entry name" value="Nucleotide-diphossugar_trans"/>
</dbReference>
<reference evidence="2 3" key="1">
    <citation type="submission" date="2016-10" db="EMBL/GenBank/DDBJ databases">
        <authorList>
            <person name="Varghese N."/>
            <person name="Submissions S."/>
        </authorList>
    </citation>
    <scope>NUCLEOTIDE SEQUENCE [LARGE SCALE GENOMIC DNA]</scope>
    <source>
        <strain evidence="2 3">DSM 13796</strain>
    </source>
</reference>
<keyword evidence="3" id="KW-1185">Reference proteome</keyword>
<dbReference type="InterPro" id="IPR001173">
    <property type="entry name" value="Glyco_trans_2-like"/>
</dbReference>